<comment type="caution">
    <text evidence="2">The sequence shown here is derived from an EMBL/GenBank/DDBJ whole genome shotgun (WGS) entry which is preliminary data.</text>
</comment>
<name>A0A9N9KSX1_9HELO</name>
<dbReference type="AlphaFoldDB" id="A0A9N9KSX1"/>
<evidence type="ECO:0000256" key="1">
    <source>
        <dbReference type="SAM" id="MobiDB-lite"/>
    </source>
</evidence>
<evidence type="ECO:0000313" key="2">
    <source>
        <dbReference type="EMBL" id="CAG8950982.1"/>
    </source>
</evidence>
<dbReference type="EMBL" id="CAJVRL010000039">
    <property type="protein sequence ID" value="CAG8950982.1"/>
    <property type="molecule type" value="Genomic_DNA"/>
</dbReference>
<feature type="region of interest" description="Disordered" evidence="1">
    <location>
        <begin position="179"/>
        <end position="210"/>
    </location>
</feature>
<gene>
    <name evidence="2" type="ORF">HYFRA_00006379</name>
</gene>
<organism evidence="2 3">
    <name type="scientific">Hymenoscyphus fraxineus</name>
    <dbReference type="NCBI Taxonomy" id="746836"/>
    <lineage>
        <taxon>Eukaryota</taxon>
        <taxon>Fungi</taxon>
        <taxon>Dikarya</taxon>
        <taxon>Ascomycota</taxon>
        <taxon>Pezizomycotina</taxon>
        <taxon>Leotiomycetes</taxon>
        <taxon>Helotiales</taxon>
        <taxon>Helotiaceae</taxon>
        <taxon>Hymenoscyphus</taxon>
    </lineage>
</organism>
<protein>
    <submittedName>
        <fullName evidence="2">Uncharacterized protein</fullName>
    </submittedName>
</protein>
<dbReference type="Proteomes" id="UP000696280">
    <property type="component" value="Unassembled WGS sequence"/>
</dbReference>
<sequence>MCDLTTSPRLIRCAYRLNKVLHENTELAKEIDASSRHLISQITKSNQRPRFGSSDPPASKKELDEDLKFLATSMLLVPVADSPPPPRAAPEPLQLSVEFRSELKELIEDSVTNSIKKILPAQLSVEFRTELKDPIEDLITNSINEILPNQLYEALTSLLPQHVLRQIQLRNARSSHLQNLRAPGAPSAPQYYPQPTAATPSGSTSNAPNS</sequence>
<dbReference type="OrthoDB" id="10541325at2759"/>
<evidence type="ECO:0000313" key="3">
    <source>
        <dbReference type="Proteomes" id="UP000696280"/>
    </source>
</evidence>
<reference evidence="2" key="1">
    <citation type="submission" date="2021-07" db="EMBL/GenBank/DDBJ databases">
        <authorList>
            <person name="Durling M."/>
        </authorList>
    </citation>
    <scope>NUCLEOTIDE SEQUENCE</scope>
</reference>
<keyword evidence="3" id="KW-1185">Reference proteome</keyword>
<proteinExistence type="predicted"/>
<accession>A0A9N9KSX1</accession>
<feature type="compositionally biased region" description="Polar residues" evidence="1">
    <location>
        <begin position="196"/>
        <end position="210"/>
    </location>
</feature>